<comment type="caution">
    <text evidence="2">The sequence shown here is derived from an EMBL/GenBank/DDBJ whole genome shotgun (WGS) entry which is preliminary data.</text>
</comment>
<dbReference type="Proteomes" id="UP000242146">
    <property type="component" value="Unassembled WGS sequence"/>
</dbReference>
<protein>
    <submittedName>
        <fullName evidence="2">DNase I-like protein</fullName>
    </submittedName>
</protein>
<name>A0A1X2GJL1_9FUNG</name>
<accession>A0A1X2GJL1</accession>
<dbReference type="InterPro" id="IPR036691">
    <property type="entry name" value="Endo/exonu/phosph_ase_sf"/>
</dbReference>
<dbReference type="Pfam" id="PF22669">
    <property type="entry name" value="Exo_endo_phos2"/>
    <property type="match status" value="1"/>
</dbReference>
<keyword evidence="3" id="KW-1185">Reference proteome</keyword>
<gene>
    <name evidence="2" type="ORF">DM01DRAFT_1286927</name>
</gene>
<dbReference type="SMART" id="SM00128">
    <property type="entry name" value="IPPc"/>
    <property type="match status" value="1"/>
</dbReference>
<dbReference type="CDD" id="cd14273">
    <property type="entry name" value="UBA_TAP-C_like"/>
    <property type="match status" value="1"/>
</dbReference>
<dbReference type="SUPFAM" id="SSF56219">
    <property type="entry name" value="DNase I-like"/>
    <property type="match status" value="1"/>
</dbReference>
<dbReference type="Gene3D" id="2.130.10.10">
    <property type="entry name" value="YVTN repeat-like/Quinoprotein amine dehydrogenase"/>
    <property type="match status" value="1"/>
</dbReference>
<evidence type="ECO:0000313" key="2">
    <source>
        <dbReference type="EMBL" id="ORX54508.1"/>
    </source>
</evidence>
<dbReference type="STRING" id="101127.A0A1X2GJL1"/>
<dbReference type="SMART" id="SM00320">
    <property type="entry name" value="WD40"/>
    <property type="match status" value="4"/>
</dbReference>
<proteinExistence type="predicted"/>
<dbReference type="InterPro" id="IPR046985">
    <property type="entry name" value="IP5"/>
</dbReference>
<organism evidence="2 3">
    <name type="scientific">Hesseltinella vesiculosa</name>
    <dbReference type="NCBI Taxonomy" id="101127"/>
    <lineage>
        <taxon>Eukaryota</taxon>
        <taxon>Fungi</taxon>
        <taxon>Fungi incertae sedis</taxon>
        <taxon>Mucoromycota</taxon>
        <taxon>Mucoromycotina</taxon>
        <taxon>Mucoromycetes</taxon>
        <taxon>Mucorales</taxon>
        <taxon>Cunninghamellaceae</taxon>
        <taxon>Hesseltinella</taxon>
    </lineage>
</organism>
<dbReference type="PANTHER" id="PTHR11200:SF240">
    <property type="entry name" value="INOSITOL POLYPHOSPHATE 5-PHOSPHATASE C9G1.10C-RELATED"/>
    <property type="match status" value="1"/>
</dbReference>
<sequence length="732" mass="83586">MAVFGSFVATGVNEVCVRNTLTGTTVFSQDVTAGGDHDRIRSLVFLPALRLDDQGRYLWVGMNDGTILSIDCKTKAITKVTSSHKQPISFMFRRRNAEIWTLDESGLLAIWPVVSSTSAGLKLNSTAMLPQKYMVMSKTTAALVADKNDLWLSNGRSLHVYRGLDSHKPTSDYSQQQVRIPNDLGNITGLAVVPFHHNVVFAGHDDGKVTLWDKQTLEKVQVYTVSLYGICAMTAVDQHYLWTGYNTGMVYVYDTRPERWSVVKLWSAHKSPLTSLLVDDSRFLRNDGLLQVITGDTHGEVALWDGMMTDSWHDRQLQLKADSYSNYRPIQVMICSWNIDANKPEKLTGKDNDLVHEWLGEADSPDVIVVGIQEIIDLESKKQTAKSLFASRKKIETLEDADEMLTHRYRLWHDHLVRVIGDNYGRDAYSVYKTDQLVGLFSCVFVKKTEMSRVWNCDATVVKTGLKVMNKSIHGNKGGIAIRFMYEHSSFCFVNCHLAAGQSHVQDRNADAEGILNSAAFPAYQRNMDLFADGGDGSLILDHEHVFLSGDLNYRIAMDRKQVLDLLRQPDKNHAWDALQVQDQLKRQNVTNPLFKLMWFQEAPLRFDPTYKYDRGTNNYDSSEKKRVPAWCDRVLWRSRHTENQYYRRHEVQASDHRPISAAFTVLVKEVDGDRRDQLLDNIEQDWFHLVDKVIEKKKLAYLLDFEHCSHDQALQLLQNTKWDIDAAVQQL</sequence>
<dbReference type="EMBL" id="MCGT01000013">
    <property type="protein sequence ID" value="ORX54508.1"/>
    <property type="molecule type" value="Genomic_DNA"/>
</dbReference>
<dbReference type="Gene3D" id="3.60.10.10">
    <property type="entry name" value="Endonuclease/exonuclease/phosphatase"/>
    <property type="match status" value="1"/>
</dbReference>
<dbReference type="InterPro" id="IPR001680">
    <property type="entry name" value="WD40_rpt"/>
</dbReference>
<dbReference type="GO" id="GO:0046856">
    <property type="term" value="P:phosphatidylinositol dephosphorylation"/>
    <property type="evidence" value="ECO:0007669"/>
    <property type="project" value="InterPro"/>
</dbReference>
<evidence type="ECO:0000313" key="3">
    <source>
        <dbReference type="Proteomes" id="UP000242146"/>
    </source>
</evidence>
<dbReference type="AlphaFoldDB" id="A0A1X2GJL1"/>
<dbReference type="InterPro" id="IPR015943">
    <property type="entry name" value="WD40/YVTN_repeat-like_dom_sf"/>
</dbReference>
<feature type="domain" description="Inositol polyphosphate-related phosphatase" evidence="1">
    <location>
        <begin position="328"/>
        <end position="672"/>
    </location>
</feature>
<dbReference type="PANTHER" id="PTHR11200">
    <property type="entry name" value="INOSITOL 5-PHOSPHATASE"/>
    <property type="match status" value="1"/>
</dbReference>
<dbReference type="OrthoDB" id="2248459at2759"/>
<reference evidence="2 3" key="1">
    <citation type="submission" date="2016-07" db="EMBL/GenBank/DDBJ databases">
        <title>Pervasive Adenine N6-methylation of Active Genes in Fungi.</title>
        <authorList>
            <consortium name="DOE Joint Genome Institute"/>
            <person name="Mondo S.J."/>
            <person name="Dannebaum R.O."/>
            <person name="Kuo R.C."/>
            <person name="Labutti K."/>
            <person name="Haridas S."/>
            <person name="Kuo A."/>
            <person name="Salamov A."/>
            <person name="Ahrendt S.R."/>
            <person name="Lipzen A."/>
            <person name="Sullivan W."/>
            <person name="Andreopoulos W.B."/>
            <person name="Clum A."/>
            <person name="Lindquist E."/>
            <person name="Daum C."/>
            <person name="Ramamoorthy G.K."/>
            <person name="Gryganskyi A."/>
            <person name="Culley D."/>
            <person name="Magnuson J.K."/>
            <person name="James T.Y."/>
            <person name="O'Malley M.A."/>
            <person name="Stajich J.E."/>
            <person name="Spatafora J.W."/>
            <person name="Visel A."/>
            <person name="Grigoriev I.V."/>
        </authorList>
    </citation>
    <scope>NUCLEOTIDE SEQUENCE [LARGE SCALE GENOMIC DNA]</scope>
    <source>
        <strain evidence="2 3">NRRL 3301</strain>
    </source>
</reference>
<dbReference type="InterPro" id="IPR000300">
    <property type="entry name" value="IPPc"/>
</dbReference>
<dbReference type="SUPFAM" id="SSF50978">
    <property type="entry name" value="WD40 repeat-like"/>
    <property type="match status" value="1"/>
</dbReference>
<evidence type="ECO:0000259" key="1">
    <source>
        <dbReference type="SMART" id="SM00128"/>
    </source>
</evidence>
<dbReference type="InterPro" id="IPR036322">
    <property type="entry name" value="WD40_repeat_dom_sf"/>
</dbReference>
<dbReference type="GO" id="GO:0004439">
    <property type="term" value="F:phosphatidylinositol-4,5-bisphosphate 5-phosphatase activity"/>
    <property type="evidence" value="ECO:0007669"/>
    <property type="project" value="TreeGrafter"/>
</dbReference>